<feature type="compositionally biased region" description="Polar residues" evidence="1">
    <location>
        <begin position="690"/>
        <end position="700"/>
    </location>
</feature>
<keyword evidence="4" id="KW-1185">Reference proteome</keyword>
<accession>A0ABR2YJB0</accession>
<dbReference type="Pfam" id="PF01764">
    <property type="entry name" value="Lipase_3"/>
    <property type="match status" value="2"/>
</dbReference>
<proteinExistence type="predicted"/>
<sequence length="770" mass="83385">MPGSKVITGLHDAAIHIGWQEEGMVLVVAIKVGRFFQSPNIEVASQLMSAVYDQRRMPSFLENVAPDAEVHSGFLDILDSFQRREDGSEVLAETVKEISGGRTPRRILLTGFCVGGSLATIAACWAALQSPTSDVRCITFGSPNVGNAAFAEVFRWVVGNSYRVSLEHDPMMQKGGGLFSSFVPVRGNIYLTDDSEMTADHWTAPWNKDMKDHCIRKYCAALKLAMSKTKKTEESRPPGGARAAGKENGEKQLPGLDEACTRCPELGVGPAPEKPEETEDQREERLQSKAAGLFRSVVQEATGNQDIGLAQPPRWLTRAFSLLERDDLSVDLRDLHTLQKVLTIGKISAAVVLAGAAYQDEENYARMANLPRDKTRLIDDKDGTDTQVHVSWIDSGTAVFAFRGTESTKDGLQDLKFVRRNIDYLQRAYPGAKAHTGFMQQFAAVVDESKPGMHLGFVLAELSGGRKPTRVLCTGHSLGGALATLGAAWAAIEYPDADIRCVTFGSPRVANRKFKRAFHALVGTSLRLTYGMDPVPSFPPSYRYDHVGSSIHVKQCGLTLKSRPWHAAWRPVVGHHFLNKYTAGVYSLLPGGLEALPAFDDKDFKLPSEARTVGCFGVTRTLETESDDSETDSPRHHKNGETAEDNVDAQGKGRKMKRIASEGSGGVGALKRSFQRLTSQKPKTVDKSLSDATNGGSTLEQIPEGGQPVSGEHLASAEKAHTNGGEKPKKEPLLARLSHGFKRRASGDKAAAAVDASAGMATLAPAVAAH</sequence>
<evidence type="ECO:0000259" key="2">
    <source>
        <dbReference type="Pfam" id="PF01764"/>
    </source>
</evidence>
<dbReference type="Gene3D" id="3.40.50.1820">
    <property type="entry name" value="alpha/beta hydrolase"/>
    <property type="match status" value="2"/>
</dbReference>
<dbReference type="PANTHER" id="PTHR45856">
    <property type="entry name" value="ALPHA/BETA-HYDROLASES SUPERFAMILY PROTEIN"/>
    <property type="match status" value="1"/>
</dbReference>
<feature type="compositionally biased region" description="Basic and acidic residues" evidence="1">
    <location>
        <begin position="715"/>
        <end position="732"/>
    </location>
</feature>
<feature type="region of interest" description="Disordered" evidence="1">
    <location>
        <begin position="229"/>
        <end position="286"/>
    </location>
</feature>
<name>A0ABR2YJB0_9CHLO</name>
<feature type="domain" description="Fungal lipase-type" evidence="2">
    <location>
        <begin position="60"/>
        <end position="170"/>
    </location>
</feature>
<dbReference type="Proteomes" id="UP001491310">
    <property type="component" value="Unassembled WGS sequence"/>
</dbReference>
<evidence type="ECO:0000256" key="1">
    <source>
        <dbReference type="SAM" id="MobiDB-lite"/>
    </source>
</evidence>
<protein>
    <recommendedName>
        <fullName evidence="2">Fungal lipase-type domain-containing protein</fullName>
    </recommendedName>
</protein>
<dbReference type="PANTHER" id="PTHR45856:SF24">
    <property type="entry name" value="FUNGAL LIPASE-LIKE DOMAIN-CONTAINING PROTEIN"/>
    <property type="match status" value="1"/>
</dbReference>
<dbReference type="CDD" id="cd00519">
    <property type="entry name" value="Lipase_3"/>
    <property type="match status" value="2"/>
</dbReference>
<dbReference type="InterPro" id="IPR002921">
    <property type="entry name" value="Fungal_lipase-type"/>
</dbReference>
<dbReference type="InterPro" id="IPR029058">
    <property type="entry name" value="AB_hydrolase_fold"/>
</dbReference>
<organism evidence="3 4">
    <name type="scientific">Coccomyxa subellipsoidea</name>
    <dbReference type="NCBI Taxonomy" id="248742"/>
    <lineage>
        <taxon>Eukaryota</taxon>
        <taxon>Viridiplantae</taxon>
        <taxon>Chlorophyta</taxon>
        <taxon>core chlorophytes</taxon>
        <taxon>Trebouxiophyceae</taxon>
        <taxon>Trebouxiophyceae incertae sedis</taxon>
        <taxon>Coccomyxaceae</taxon>
        <taxon>Coccomyxa</taxon>
    </lineage>
</organism>
<feature type="region of interest" description="Disordered" evidence="1">
    <location>
        <begin position="622"/>
        <end position="732"/>
    </location>
</feature>
<evidence type="ECO:0000313" key="3">
    <source>
        <dbReference type="EMBL" id="KAK9906592.1"/>
    </source>
</evidence>
<feature type="domain" description="Fungal lipase-type" evidence="2">
    <location>
        <begin position="399"/>
        <end position="541"/>
    </location>
</feature>
<dbReference type="EMBL" id="JALJOT010000010">
    <property type="protein sequence ID" value="KAK9906592.1"/>
    <property type="molecule type" value="Genomic_DNA"/>
</dbReference>
<evidence type="ECO:0000313" key="4">
    <source>
        <dbReference type="Proteomes" id="UP001491310"/>
    </source>
</evidence>
<reference evidence="3 4" key="1">
    <citation type="journal article" date="2024" name="Nat. Commun.">
        <title>Phylogenomics reveals the evolutionary origins of lichenization in chlorophyte algae.</title>
        <authorList>
            <person name="Puginier C."/>
            <person name="Libourel C."/>
            <person name="Otte J."/>
            <person name="Skaloud P."/>
            <person name="Haon M."/>
            <person name="Grisel S."/>
            <person name="Petersen M."/>
            <person name="Berrin J.G."/>
            <person name="Delaux P.M."/>
            <person name="Dal Grande F."/>
            <person name="Keller J."/>
        </authorList>
    </citation>
    <scope>NUCLEOTIDE SEQUENCE [LARGE SCALE GENOMIC DNA]</scope>
    <source>
        <strain evidence="3 4">SAG 216-7</strain>
    </source>
</reference>
<dbReference type="InterPro" id="IPR051218">
    <property type="entry name" value="Sec_MonoDiacylglyc_Lipase"/>
</dbReference>
<comment type="caution">
    <text evidence="3">The sequence shown here is derived from an EMBL/GenBank/DDBJ whole genome shotgun (WGS) entry which is preliminary data.</text>
</comment>
<dbReference type="SUPFAM" id="SSF53474">
    <property type="entry name" value="alpha/beta-Hydrolases"/>
    <property type="match status" value="2"/>
</dbReference>
<gene>
    <name evidence="3" type="ORF">WJX75_004628</name>
</gene>